<dbReference type="CDD" id="cd01335">
    <property type="entry name" value="Radical_SAM"/>
    <property type="match status" value="1"/>
</dbReference>
<gene>
    <name evidence="8" type="ORF">QUW60_03465</name>
</gene>
<dbReference type="NCBIfam" id="TIGR04085">
    <property type="entry name" value="rSAM_more_4Fe4S"/>
    <property type="match status" value="1"/>
</dbReference>
<dbReference type="SUPFAM" id="SSF102114">
    <property type="entry name" value="Radical SAM enzymes"/>
    <property type="match status" value="1"/>
</dbReference>
<organism evidence="8 9">
    <name type="scientific">Bacteroides gallinaceum</name>
    <dbReference type="NCBI Taxonomy" id="1462571"/>
    <lineage>
        <taxon>Bacteria</taxon>
        <taxon>Pseudomonadati</taxon>
        <taxon>Bacteroidota</taxon>
        <taxon>Bacteroidia</taxon>
        <taxon>Bacteroidales</taxon>
        <taxon>Bacteroidaceae</taxon>
        <taxon>Bacteroides</taxon>
    </lineage>
</organism>
<evidence type="ECO:0000256" key="1">
    <source>
        <dbReference type="ARBA" id="ARBA00001966"/>
    </source>
</evidence>
<dbReference type="RefSeq" id="WP_258337681.1">
    <property type="nucleotide sequence ID" value="NZ_JAUDEN010000004.1"/>
</dbReference>
<evidence type="ECO:0000256" key="6">
    <source>
        <dbReference type="ARBA" id="ARBA00023601"/>
    </source>
</evidence>
<keyword evidence="2" id="KW-0949">S-adenosyl-L-methionine</keyword>
<comment type="cofactor">
    <cofactor evidence="1">
        <name>[4Fe-4S] cluster</name>
        <dbReference type="ChEBI" id="CHEBI:49883"/>
    </cofactor>
</comment>
<evidence type="ECO:0000313" key="8">
    <source>
        <dbReference type="EMBL" id="MDM8324295.1"/>
    </source>
</evidence>
<sequence>MKASFYNIYTKNKKNILCYNTKNDVFCLLTPKDYELLRNAPAQLVQESPRVYAKLQELRFVVEDDADEYKELCDEYRAAIYNPAVCYLTLLPSLDCNLRCWYCFEKHVKGSHLTPENAQAILTYVRRLWDEHPELTFLNVEMFGGEPLLYFREELYPLLEQIQREAEERGRKASFFFVTNGVCITPDTLPLFDKLHASFQISIDGFKDRHDQVKYLPDTHEGTYDGMIATILRLTRELENTYINLRINYDDETLPHMKDLIQDLLEVDRRKIGVHLERVWQTGNFINYDNEELKSVINLWMLNGFRVSYMNLGRRSFSCKASARNQAVISYDGAVYKCSGRDFTPAHQEGRLSADGCLHWEEEKLARRMSIVTYDNDMCRRCKLMPLCWGPCCQKQLEAAPEEFGRFCQKQHMELSMADYMRYRFNNACIEDSLRKS</sequence>
<dbReference type="InterPro" id="IPR058240">
    <property type="entry name" value="rSAM_sf"/>
</dbReference>
<evidence type="ECO:0000256" key="3">
    <source>
        <dbReference type="ARBA" id="ARBA00022723"/>
    </source>
</evidence>
<name>A0ABT7VF73_9BACE</name>
<dbReference type="Pfam" id="PF04055">
    <property type="entry name" value="Radical_SAM"/>
    <property type="match status" value="1"/>
</dbReference>
<dbReference type="Gene3D" id="3.20.20.70">
    <property type="entry name" value="Aldolase class I"/>
    <property type="match status" value="1"/>
</dbReference>
<keyword evidence="4" id="KW-0408">Iron</keyword>
<dbReference type="EMBL" id="JAUDEN010000004">
    <property type="protein sequence ID" value="MDM8324295.1"/>
    <property type="molecule type" value="Genomic_DNA"/>
</dbReference>
<keyword evidence="3" id="KW-0479">Metal-binding</keyword>
<keyword evidence="5" id="KW-0411">Iron-sulfur</keyword>
<evidence type="ECO:0000256" key="4">
    <source>
        <dbReference type="ARBA" id="ARBA00023004"/>
    </source>
</evidence>
<reference evidence="9" key="2">
    <citation type="submission" date="2023-07" db="EMBL/GenBank/DDBJ databases">
        <title>Identification and characterization of horizontal gene transfer across gut microbiota members of farm animals based on homology search.</title>
        <authorList>
            <person name="Schwarzerova J."/>
            <person name="Nykrynova M."/>
            <person name="Jureckova K."/>
            <person name="Cejkova D."/>
            <person name="Rychlik I."/>
        </authorList>
    </citation>
    <scope>NUCLEOTIDE SEQUENCE [LARGE SCALE GENOMIC DNA]</scope>
    <source>
        <strain evidence="9">109_WCHN</strain>
    </source>
</reference>
<comment type="similarity">
    <text evidence="6">Belongs to the radical SAM superfamily. Anaerobic sulfatase-maturating enzyme family.</text>
</comment>
<dbReference type="SFLD" id="SFLDS00029">
    <property type="entry name" value="Radical_SAM"/>
    <property type="match status" value="1"/>
</dbReference>
<keyword evidence="9" id="KW-1185">Reference proteome</keyword>
<dbReference type="PANTHER" id="PTHR43273:SF3">
    <property type="entry name" value="ANAEROBIC SULFATASE-MATURATING ENZYME HOMOLOG ASLB-RELATED"/>
    <property type="match status" value="1"/>
</dbReference>
<dbReference type="InterPro" id="IPR007197">
    <property type="entry name" value="rSAM"/>
</dbReference>
<feature type="domain" description="Radical SAM core" evidence="7">
    <location>
        <begin position="80"/>
        <end position="315"/>
    </location>
</feature>
<dbReference type="InterPro" id="IPR013785">
    <property type="entry name" value="Aldolase_TIM"/>
</dbReference>
<reference evidence="8 9" key="1">
    <citation type="submission" date="2023-06" db="EMBL/GenBank/DDBJ databases">
        <authorList>
            <person name="Zeman M."/>
            <person name="Kubasova T."/>
            <person name="Jahodarova E."/>
            <person name="Nykrynova M."/>
            <person name="Rychlik I."/>
        </authorList>
    </citation>
    <scope>NUCLEOTIDE SEQUENCE [LARGE SCALE GENOMIC DNA]</scope>
    <source>
        <strain evidence="8 9">109_WCHN</strain>
    </source>
</reference>
<evidence type="ECO:0000256" key="2">
    <source>
        <dbReference type="ARBA" id="ARBA00022691"/>
    </source>
</evidence>
<dbReference type="Proteomes" id="UP001169458">
    <property type="component" value="Unassembled WGS sequence"/>
</dbReference>
<proteinExistence type="inferred from homology"/>
<dbReference type="SFLD" id="SFLDG01067">
    <property type="entry name" value="SPASM/twitch_domain_containing"/>
    <property type="match status" value="1"/>
</dbReference>
<evidence type="ECO:0000259" key="7">
    <source>
        <dbReference type="PROSITE" id="PS51918"/>
    </source>
</evidence>
<accession>A0ABT7VF73</accession>
<evidence type="ECO:0000256" key="5">
    <source>
        <dbReference type="ARBA" id="ARBA00023014"/>
    </source>
</evidence>
<protein>
    <submittedName>
        <fullName evidence="8">Radical SAM protein</fullName>
    </submittedName>
</protein>
<dbReference type="InterPro" id="IPR023867">
    <property type="entry name" value="Sulphatase_maturase_rSAM"/>
</dbReference>
<dbReference type="PROSITE" id="PS51918">
    <property type="entry name" value="RADICAL_SAM"/>
    <property type="match status" value="1"/>
</dbReference>
<dbReference type="InterPro" id="IPR023885">
    <property type="entry name" value="4Fe4S-binding_SPASM_dom"/>
</dbReference>
<dbReference type="PANTHER" id="PTHR43273">
    <property type="entry name" value="ANAEROBIC SULFATASE-MATURATING ENZYME HOMOLOG ASLB-RELATED"/>
    <property type="match status" value="1"/>
</dbReference>
<evidence type="ECO:0000313" key="9">
    <source>
        <dbReference type="Proteomes" id="UP001169458"/>
    </source>
</evidence>
<comment type="caution">
    <text evidence="8">The sequence shown here is derived from an EMBL/GenBank/DDBJ whole genome shotgun (WGS) entry which is preliminary data.</text>
</comment>